<evidence type="ECO:0000313" key="3">
    <source>
        <dbReference type="EMBL" id="AQQ10113.1"/>
    </source>
</evidence>
<dbReference type="InterPro" id="IPR011493">
    <property type="entry name" value="GLUG"/>
</dbReference>
<feature type="chain" id="PRO_5010173623" evidence="1">
    <location>
        <begin position="25"/>
        <end position="653"/>
    </location>
</feature>
<reference evidence="4" key="1">
    <citation type="submission" date="2017-02" db="EMBL/GenBank/DDBJ databases">
        <title>Comparative genomics and description of representatives of a novel lineage of planctomycetes thriving in anoxic sediments.</title>
        <authorList>
            <person name="Spring S."/>
            <person name="Bunk B."/>
            <person name="Sproer C."/>
            <person name="Klenk H.-P."/>
        </authorList>
    </citation>
    <scope>NUCLEOTIDE SEQUENCE [LARGE SCALE GENOMIC DNA]</scope>
    <source>
        <strain evidence="4">L21-RPul-D3</strain>
    </source>
</reference>
<proteinExistence type="predicted"/>
<gene>
    <name evidence="3" type="ORF">L21SP3_01939</name>
</gene>
<sequence length="653" mass="70809" precursor="true">MLRNCLFCLVSLNLFCFASLTAESFEGGEYALAGWSDNTGAKSWEFTTEDSSSGDYALTSSPEIAEGDIIVLEIEVTTNRIAFDFNPYFQPYDQAKFYIDGIYKGNLHFTSTGWRELEYNIDYQPHTFRWEVSRQGSYYPEENHFMLLDNIRFGYQLPGEGTKINPYLISSGDDFAYIYSEREHLSGNHFALAGDIDLTGFGHNSGEPEDETAEFYPLGYDSSCKFSGSFDGRGFKISSLTYHAEEYPFDRNKGIFGFIAEGGVVRNLHVSNFDIIGHYSLAGIAGTNEGAIYNCSVSGRIEASGQYGAAAAGIAADNSGTVRNCSADIEILSSYGAVGGIAAKNSGGKIQNCSAVNRITCSSGGVSGIAANLSSASGNGIISGCTANNIFLGSETKNGFYYGGICSTNNTGCSITGCLSTGSVYGNQYVGGITGKNKGEILCCESRADIFGGTYCGAAVGENDTNYDIAYCTASGDVLGWGEEIPANASGFCGLARDPIEQSFSCGFVSSAEGDSNYAFAYPWQSGLIIDCFYNYSTALAGERFANTSEEPSNAAYTLYSSTVTDSLKYINRGWNFDSMWEMGSDMPVLREDWPIFFADRNADMQTGMSDLDTFRQKWCASPTADNSWREGTDFNKDGDINNIDFAFMAKIW</sequence>
<dbReference type="Pfam" id="PF07581">
    <property type="entry name" value="Glug"/>
    <property type="match status" value="1"/>
</dbReference>
<dbReference type="Proteomes" id="UP000188273">
    <property type="component" value="Chromosome"/>
</dbReference>
<dbReference type="RefSeq" id="WP_123785180.1">
    <property type="nucleotide sequence ID" value="NZ_CP019633.1"/>
</dbReference>
<evidence type="ECO:0000313" key="4">
    <source>
        <dbReference type="Proteomes" id="UP000188273"/>
    </source>
</evidence>
<dbReference type="KEGG" id="pbu:L21SP3_01939"/>
<dbReference type="Gene3D" id="2.160.20.110">
    <property type="match status" value="1"/>
</dbReference>
<feature type="domain" description="GLUG" evidence="2">
    <location>
        <begin position="335"/>
        <end position="360"/>
    </location>
</feature>
<feature type="signal peptide" evidence="1">
    <location>
        <begin position="1"/>
        <end position="24"/>
    </location>
</feature>
<dbReference type="InterPro" id="IPR018247">
    <property type="entry name" value="EF_Hand_1_Ca_BS"/>
</dbReference>
<organism evidence="3 4">
    <name type="scientific">Sedimentisphaera cyanobacteriorum</name>
    <dbReference type="NCBI Taxonomy" id="1940790"/>
    <lineage>
        <taxon>Bacteria</taxon>
        <taxon>Pseudomonadati</taxon>
        <taxon>Planctomycetota</taxon>
        <taxon>Phycisphaerae</taxon>
        <taxon>Sedimentisphaerales</taxon>
        <taxon>Sedimentisphaeraceae</taxon>
        <taxon>Sedimentisphaera</taxon>
    </lineage>
</organism>
<evidence type="ECO:0000256" key="1">
    <source>
        <dbReference type="SAM" id="SignalP"/>
    </source>
</evidence>
<evidence type="ECO:0000259" key="2">
    <source>
        <dbReference type="Pfam" id="PF07581"/>
    </source>
</evidence>
<dbReference type="OrthoDB" id="9792444at2"/>
<dbReference type="STRING" id="1940790.L21SP3_01939"/>
<protein>
    <submittedName>
        <fullName evidence="3">The GLUG motif</fullName>
    </submittedName>
</protein>
<dbReference type="Gene3D" id="1.10.1330.10">
    <property type="entry name" value="Dockerin domain"/>
    <property type="match status" value="1"/>
</dbReference>
<dbReference type="EMBL" id="CP019633">
    <property type="protein sequence ID" value="AQQ10113.1"/>
    <property type="molecule type" value="Genomic_DNA"/>
</dbReference>
<accession>A0A1Q2HSA5</accession>
<name>A0A1Q2HSA5_9BACT</name>
<dbReference type="AlphaFoldDB" id="A0A1Q2HSA5"/>
<dbReference type="PROSITE" id="PS00018">
    <property type="entry name" value="EF_HAND_1"/>
    <property type="match status" value="1"/>
</dbReference>
<keyword evidence="4" id="KW-1185">Reference proteome</keyword>
<dbReference type="InterPro" id="IPR036439">
    <property type="entry name" value="Dockerin_dom_sf"/>
</dbReference>
<keyword evidence="1" id="KW-0732">Signal</keyword>
<dbReference type="GO" id="GO:0000272">
    <property type="term" value="P:polysaccharide catabolic process"/>
    <property type="evidence" value="ECO:0007669"/>
    <property type="project" value="InterPro"/>
</dbReference>